<accession>A0A2J6TKA1</accession>
<dbReference type="PANTHER" id="PTHR33112:SF12">
    <property type="entry name" value="HETEROKARYON INCOMPATIBILITY DOMAIN-CONTAINING PROTEIN"/>
    <property type="match status" value="1"/>
</dbReference>
<dbReference type="GeneID" id="36587689"/>
<dbReference type="Proteomes" id="UP000235371">
    <property type="component" value="Unassembled WGS sequence"/>
</dbReference>
<gene>
    <name evidence="3" type="ORF">K444DRAFT_609651</name>
</gene>
<reference evidence="3 4" key="1">
    <citation type="submission" date="2016-04" db="EMBL/GenBank/DDBJ databases">
        <title>A degradative enzymes factory behind the ericoid mycorrhizal symbiosis.</title>
        <authorList>
            <consortium name="DOE Joint Genome Institute"/>
            <person name="Martino E."/>
            <person name="Morin E."/>
            <person name="Grelet G."/>
            <person name="Kuo A."/>
            <person name="Kohler A."/>
            <person name="Daghino S."/>
            <person name="Barry K."/>
            <person name="Choi C."/>
            <person name="Cichocki N."/>
            <person name="Clum A."/>
            <person name="Copeland A."/>
            <person name="Hainaut M."/>
            <person name="Haridas S."/>
            <person name="Labutti K."/>
            <person name="Lindquist E."/>
            <person name="Lipzen A."/>
            <person name="Khouja H.-R."/>
            <person name="Murat C."/>
            <person name="Ohm R."/>
            <person name="Olson A."/>
            <person name="Spatafora J."/>
            <person name="Veneault-Fourrey C."/>
            <person name="Henrissat B."/>
            <person name="Grigoriev I."/>
            <person name="Martin F."/>
            <person name="Perotto S."/>
        </authorList>
    </citation>
    <scope>NUCLEOTIDE SEQUENCE [LARGE SCALE GENOMIC DNA]</scope>
    <source>
        <strain evidence="3 4">E</strain>
    </source>
</reference>
<dbReference type="Pfam" id="PF06985">
    <property type="entry name" value="HET"/>
    <property type="match status" value="1"/>
</dbReference>
<evidence type="ECO:0000313" key="3">
    <source>
        <dbReference type="EMBL" id="PMD63441.1"/>
    </source>
</evidence>
<feature type="region of interest" description="Disordered" evidence="1">
    <location>
        <begin position="585"/>
        <end position="613"/>
    </location>
</feature>
<dbReference type="RefSeq" id="XP_024740345.1">
    <property type="nucleotide sequence ID" value="XM_024879612.1"/>
</dbReference>
<dbReference type="InterPro" id="IPR010730">
    <property type="entry name" value="HET"/>
</dbReference>
<dbReference type="AlphaFoldDB" id="A0A2J6TKA1"/>
<keyword evidence="4" id="KW-1185">Reference proteome</keyword>
<name>A0A2J6TKA1_9HELO</name>
<organism evidence="3 4">
    <name type="scientific">Hyaloscypha bicolor E</name>
    <dbReference type="NCBI Taxonomy" id="1095630"/>
    <lineage>
        <taxon>Eukaryota</taxon>
        <taxon>Fungi</taxon>
        <taxon>Dikarya</taxon>
        <taxon>Ascomycota</taxon>
        <taxon>Pezizomycotina</taxon>
        <taxon>Leotiomycetes</taxon>
        <taxon>Helotiales</taxon>
        <taxon>Hyaloscyphaceae</taxon>
        <taxon>Hyaloscypha</taxon>
        <taxon>Hyaloscypha bicolor</taxon>
    </lineage>
</organism>
<feature type="domain" description="Heterokaryon incompatibility" evidence="2">
    <location>
        <begin position="238"/>
        <end position="389"/>
    </location>
</feature>
<evidence type="ECO:0000256" key="1">
    <source>
        <dbReference type="SAM" id="MobiDB-lite"/>
    </source>
</evidence>
<dbReference type="STRING" id="1095630.A0A2J6TKA1"/>
<dbReference type="OrthoDB" id="2958217at2759"/>
<dbReference type="EMBL" id="KZ613780">
    <property type="protein sequence ID" value="PMD63441.1"/>
    <property type="molecule type" value="Genomic_DNA"/>
</dbReference>
<proteinExistence type="predicted"/>
<evidence type="ECO:0000259" key="2">
    <source>
        <dbReference type="Pfam" id="PF06985"/>
    </source>
</evidence>
<evidence type="ECO:0000313" key="4">
    <source>
        <dbReference type="Proteomes" id="UP000235371"/>
    </source>
</evidence>
<sequence length="763" mass="86489">MQESRTILCSRCEEIELASYFQKEMHVLRVPSGSVGPARDAAMLYSLTDLRRTSDTCVLCGLVMGALLRWWGLANWLTADKYVEWANDAPGLDSNPQIFLYSYLYAEDQSLGSKASRPNIDLNETLIRQCFRLGIALRGQSDQNRPYLDHAGDIQLLSTSSPLRGSKLTFHGRIVDPIRANIQLARKWLDECEHGHGDLCEKAAHFDDVAYTSKAPRNLRVIDVNSMSLVLLPPEAKYIVLSYCWAQSTRSFTTTKLNIADLQMRSSLSGVWDLLPGTIQDAIDFVREIGREFLWVDALCIIQDDDMDKEEQILQMDRVYDNALLAIISAPAAEEDSTRYDGLPGYRLSRRSFQNTARIHGLELCTTILNVEQVTMTSPWNTRAWTFQEGLLSRRRLFFTELQLYFQCTCGVFCEDVVGEGKSPSAFVYPGTSLWNIGGLYNNLTHGQKSNGQGLSRSKFGNPSAAFEYYRNVVERYTSREMSNQGDALAALEGVMSILRTTMNTEFIHGLPEVCLDEALLWHQRGPHRRRMILPTGNLGVGFPSWSWAGWNVLSNYRAQFTRYIRREVDWYLVNRDGTGFKVSLPHGSEPSKPFEPSKHEDIRPQGSPPAAFLNTLRPREEMTTQDLRSCSLACWTSTATFQFLGDTLDLGERSIDWPDHEAFIISDQESQSVGTIFLEKTWTDMIEQNQHRGLEFMLLSRSNMVDDIVSVDEGVFPMDEWCFVNVMLIQRYADEAARLGVGVVHELAWISAAPEAALLRLW</sequence>
<dbReference type="PANTHER" id="PTHR33112">
    <property type="entry name" value="DOMAIN PROTEIN, PUTATIVE-RELATED"/>
    <property type="match status" value="1"/>
</dbReference>
<protein>
    <submittedName>
        <fullName evidence="3">HET-domain-containing protein</fullName>
    </submittedName>
</protein>
<dbReference type="InParanoid" id="A0A2J6TKA1"/>